<evidence type="ECO:0000256" key="11">
    <source>
        <dbReference type="ARBA" id="ARBA00022777"/>
    </source>
</evidence>
<evidence type="ECO:0000256" key="5">
    <source>
        <dbReference type="ARBA" id="ARBA00004692"/>
    </source>
</evidence>
<reference evidence="17 18" key="1">
    <citation type="submission" date="2018-06" db="EMBL/GenBank/DDBJ databases">
        <authorList>
            <consortium name="Pathogen Informatics"/>
            <person name="Doyle S."/>
        </authorList>
    </citation>
    <scope>NUCLEOTIDE SEQUENCE [LARGE SCALE GENOMIC DNA]</scope>
    <source>
        <strain evidence="17 18">NCTC12151</strain>
    </source>
</reference>
<evidence type="ECO:0000256" key="14">
    <source>
        <dbReference type="PIRNR" id="PIRNR006135"/>
    </source>
</evidence>
<name>A0A2X4UK03_9GAMM</name>
<dbReference type="EMBL" id="LS483470">
    <property type="protein sequence ID" value="SQI40226.1"/>
    <property type="molecule type" value="Genomic_DNA"/>
</dbReference>
<evidence type="ECO:0000256" key="9">
    <source>
        <dbReference type="ARBA" id="ARBA00022679"/>
    </source>
</evidence>
<keyword evidence="13 14" id="KW-0342">GTP-binding</keyword>
<dbReference type="PANTHER" id="PTHR34848">
    <property type="match status" value="1"/>
</dbReference>
<evidence type="ECO:0000256" key="7">
    <source>
        <dbReference type="ARBA" id="ARBA00007490"/>
    </source>
</evidence>
<keyword evidence="18" id="KW-1185">Reference proteome</keyword>
<evidence type="ECO:0000256" key="15">
    <source>
        <dbReference type="PIRSR" id="PIRSR006135-1"/>
    </source>
</evidence>
<dbReference type="Pfam" id="PF02283">
    <property type="entry name" value="CobU"/>
    <property type="match status" value="1"/>
</dbReference>
<organism evidence="17 18">
    <name type="scientific">Leminorella richardii</name>
    <dbReference type="NCBI Taxonomy" id="158841"/>
    <lineage>
        <taxon>Bacteria</taxon>
        <taxon>Pseudomonadati</taxon>
        <taxon>Pseudomonadota</taxon>
        <taxon>Gammaproteobacteria</taxon>
        <taxon>Enterobacterales</taxon>
        <taxon>Budviciaceae</taxon>
        <taxon>Leminorella</taxon>
    </lineage>
</organism>
<dbReference type="UniPathway" id="UPA00148">
    <property type="reaction ID" value="UER00236"/>
</dbReference>
<evidence type="ECO:0000256" key="2">
    <source>
        <dbReference type="ARBA" id="ARBA00000711"/>
    </source>
</evidence>
<comment type="pathway">
    <text evidence="6 14">Cofactor biosynthesis; adenosylcobalamin biosynthesis; adenosylcobalamin from cob(II)yrinate a,c-diamide: step 5/7.</text>
</comment>
<evidence type="ECO:0000256" key="4">
    <source>
        <dbReference type="ARBA" id="ARBA00003889"/>
    </source>
</evidence>
<dbReference type="SUPFAM" id="SSF52540">
    <property type="entry name" value="P-loop containing nucleoside triphosphate hydrolases"/>
    <property type="match status" value="1"/>
</dbReference>
<feature type="binding site" evidence="16">
    <location>
        <position position="85"/>
    </location>
    <ligand>
        <name>GTP</name>
        <dbReference type="ChEBI" id="CHEBI:37565"/>
    </ligand>
</feature>
<dbReference type="RefSeq" id="WP_111740146.1">
    <property type="nucleotide sequence ID" value="NZ_LR698987.1"/>
</dbReference>
<feature type="active site" description="GMP-histidine intermediate" evidence="15">
    <location>
        <position position="51"/>
    </location>
</feature>
<keyword evidence="11 14" id="KW-0418">Kinase</keyword>
<dbReference type="GO" id="GO:0009236">
    <property type="term" value="P:cobalamin biosynthetic process"/>
    <property type="evidence" value="ECO:0007669"/>
    <property type="project" value="UniProtKB-UniRule"/>
</dbReference>
<dbReference type="InterPro" id="IPR003203">
    <property type="entry name" value="CobU/CobP"/>
</dbReference>
<sequence length="188" mass="20880">MILITGGARSGKSRAAERLANEAAATLGGSVLYIATALPTDDEMVERIARHRESRPQHWHTYEGYQQLSETVRAQSRTHSVILLECITTMLTNLLFDWADGRDPQTLDYDALEQWLYQQVDALLAAFGSVSVESEVIVVTNELGWGIVPDNTLSRRFVDIAGRVNQTLARRADSVYMTVSGIELKIKG</sequence>
<keyword evidence="10 14" id="KW-0547">Nucleotide-binding</keyword>
<evidence type="ECO:0000256" key="1">
    <source>
        <dbReference type="ARBA" id="ARBA00000312"/>
    </source>
</evidence>
<dbReference type="CDD" id="cd00544">
    <property type="entry name" value="CobU"/>
    <property type="match status" value="1"/>
</dbReference>
<feature type="binding site" evidence="16">
    <location>
        <position position="63"/>
    </location>
    <ligand>
        <name>GTP</name>
        <dbReference type="ChEBI" id="CHEBI:37565"/>
    </ligand>
</feature>
<gene>
    <name evidence="17" type="primary">cobU</name>
    <name evidence="17" type="ORF">NCTC12151_01594</name>
</gene>
<feature type="binding site" evidence="16">
    <location>
        <begin position="6"/>
        <end position="13"/>
    </location>
    <ligand>
        <name>GTP</name>
        <dbReference type="ChEBI" id="CHEBI:37565"/>
    </ligand>
</feature>
<comment type="function">
    <text evidence="4 14">Catalyzes ATP-dependent phosphorylation of adenosylcobinamide and addition of GMP to adenosylcobinamide phosphate.</text>
</comment>
<dbReference type="GO" id="GO:0005524">
    <property type="term" value="F:ATP binding"/>
    <property type="evidence" value="ECO:0007669"/>
    <property type="project" value="UniProtKB-UniRule"/>
</dbReference>
<evidence type="ECO:0000256" key="8">
    <source>
        <dbReference type="ARBA" id="ARBA00022573"/>
    </source>
</evidence>
<evidence type="ECO:0000256" key="16">
    <source>
        <dbReference type="PIRSR" id="PIRSR006135-2"/>
    </source>
</evidence>
<keyword evidence="9 14" id="KW-0808">Transferase</keyword>
<dbReference type="GO" id="GO:0008820">
    <property type="term" value="F:cobinamide phosphate guanylyltransferase activity"/>
    <property type="evidence" value="ECO:0007669"/>
    <property type="project" value="UniProtKB-UniRule"/>
</dbReference>
<keyword evidence="12 14" id="KW-0067">ATP-binding</keyword>
<dbReference type="KEGG" id="lri:NCTC12151_01594"/>
<feature type="binding site" evidence="16">
    <location>
        <begin position="52"/>
        <end position="55"/>
    </location>
    <ligand>
        <name>GTP</name>
        <dbReference type="ChEBI" id="CHEBI:37565"/>
    </ligand>
</feature>
<keyword evidence="8 14" id="KW-0169">Cobalamin biosynthesis</keyword>
<dbReference type="FunFam" id="3.40.50.300:FF:000632">
    <property type="entry name" value="Bifunctional adenosylcobalamin biosynthesis protein"/>
    <property type="match status" value="1"/>
</dbReference>
<protein>
    <recommendedName>
        <fullName evidence="14">Bifunctional adenosylcobalamin biosynthesis protein</fullName>
        <ecNumber evidence="14">2.7.1.156</ecNumber>
        <ecNumber evidence="14">2.7.7.62</ecNumber>
    </recommendedName>
</protein>
<comment type="pathway">
    <text evidence="5 14">Cofactor biosynthesis; adenosylcobalamin biosynthesis; adenosylcobalamin from cob(II)yrinate a,c-diamide: step 6/7.</text>
</comment>
<dbReference type="GO" id="GO:0043752">
    <property type="term" value="F:adenosylcobinamide kinase activity"/>
    <property type="evidence" value="ECO:0007669"/>
    <property type="project" value="UniProtKB-EC"/>
</dbReference>
<dbReference type="NCBIfam" id="NF004469">
    <property type="entry name" value="PRK05800.1"/>
    <property type="match status" value="1"/>
</dbReference>
<accession>A0A2X4UK03</accession>
<evidence type="ECO:0000313" key="18">
    <source>
        <dbReference type="Proteomes" id="UP000249005"/>
    </source>
</evidence>
<comment type="catalytic activity">
    <reaction evidence="3">
        <text>adenosylcob(III)inamide + GTP = adenosylcob(III)inamide phosphate + GDP + H(+)</text>
        <dbReference type="Rhea" id="RHEA:15765"/>
        <dbReference type="ChEBI" id="CHEBI:2480"/>
        <dbReference type="ChEBI" id="CHEBI:15378"/>
        <dbReference type="ChEBI" id="CHEBI:37565"/>
        <dbReference type="ChEBI" id="CHEBI:58189"/>
        <dbReference type="ChEBI" id="CHEBI:58502"/>
        <dbReference type="EC" id="2.7.1.156"/>
    </reaction>
</comment>
<evidence type="ECO:0000256" key="10">
    <source>
        <dbReference type="ARBA" id="ARBA00022741"/>
    </source>
</evidence>
<dbReference type="PANTHER" id="PTHR34848:SF1">
    <property type="entry name" value="BIFUNCTIONAL ADENOSYLCOBALAMIN BIOSYNTHESIS PROTEIN COBU"/>
    <property type="match status" value="1"/>
</dbReference>
<evidence type="ECO:0000256" key="6">
    <source>
        <dbReference type="ARBA" id="ARBA00005159"/>
    </source>
</evidence>
<dbReference type="PIRSF" id="PIRSF006135">
    <property type="entry name" value="CobU"/>
    <property type="match status" value="1"/>
</dbReference>
<evidence type="ECO:0000256" key="3">
    <source>
        <dbReference type="ARBA" id="ARBA00001522"/>
    </source>
</evidence>
<dbReference type="Gene3D" id="3.40.50.300">
    <property type="entry name" value="P-loop containing nucleotide triphosphate hydrolases"/>
    <property type="match status" value="1"/>
</dbReference>
<proteinExistence type="inferred from homology"/>
<dbReference type="EC" id="2.7.7.62" evidence="14"/>
<dbReference type="OrthoDB" id="9788370at2"/>
<dbReference type="GO" id="GO:0005525">
    <property type="term" value="F:GTP binding"/>
    <property type="evidence" value="ECO:0007669"/>
    <property type="project" value="UniProtKB-UniRule"/>
</dbReference>
<dbReference type="AlphaFoldDB" id="A0A2X4UK03"/>
<feature type="binding site" evidence="16">
    <location>
        <begin position="35"/>
        <end position="37"/>
    </location>
    <ligand>
        <name>GTP</name>
        <dbReference type="ChEBI" id="CHEBI:37565"/>
    </ligand>
</feature>
<comment type="similarity">
    <text evidence="7 14">Belongs to the CobU/CobP family.</text>
</comment>
<dbReference type="Proteomes" id="UP000249005">
    <property type="component" value="Chromosome 1"/>
</dbReference>
<comment type="catalytic activity">
    <reaction evidence="2 14">
        <text>adenosylcob(III)inamide phosphate + GTP + H(+) = adenosylcob(III)inamide-GDP + diphosphate</text>
        <dbReference type="Rhea" id="RHEA:22712"/>
        <dbReference type="ChEBI" id="CHEBI:15378"/>
        <dbReference type="ChEBI" id="CHEBI:33019"/>
        <dbReference type="ChEBI" id="CHEBI:37565"/>
        <dbReference type="ChEBI" id="CHEBI:58502"/>
        <dbReference type="ChEBI" id="CHEBI:60487"/>
        <dbReference type="EC" id="2.7.7.62"/>
    </reaction>
</comment>
<evidence type="ECO:0000256" key="12">
    <source>
        <dbReference type="ARBA" id="ARBA00022840"/>
    </source>
</evidence>
<comment type="catalytic activity">
    <reaction evidence="1 14">
        <text>adenosylcob(III)inamide + ATP = adenosylcob(III)inamide phosphate + ADP + H(+)</text>
        <dbReference type="Rhea" id="RHEA:15769"/>
        <dbReference type="ChEBI" id="CHEBI:2480"/>
        <dbReference type="ChEBI" id="CHEBI:15378"/>
        <dbReference type="ChEBI" id="CHEBI:30616"/>
        <dbReference type="ChEBI" id="CHEBI:58502"/>
        <dbReference type="ChEBI" id="CHEBI:456216"/>
        <dbReference type="EC" id="2.7.1.156"/>
    </reaction>
</comment>
<dbReference type="InterPro" id="IPR027417">
    <property type="entry name" value="P-loop_NTPase"/>
</dbReference>
<evidence type="ECO:0000256" key="13">
    <source>
        <dbReference type="ARBA" id="ARBA00023134"/>
    </source>
</evidence>
<evidence type="ECO:0000313" key="17">
    <source>
        <dbReference type="EMBL" id="SQI40226.1"/>
    </source>
</evidence>
<dbReference type="EC" id="2.7.1.156" evidence="14"/>